<dbReference type="GO" id="GO:0003677">
    <property type="term" value="F:DNA binding"/>
    <property type="evidence" value="ECO:0007669"/>
    <property type="project" value="InterPro"/>
</dbReference>
<evidence type="ECO:0000313" key="3">
    <source>
        <dbReference type="EMBL" id="UXC64066.1"/>
    </source>
</evidence>
<sequence length="62" mass="7003">MLYTRIRQLATKQGYSVRKIESILGFSNGTLRAWGQKNNAPARKLKRVADLLGVTVDELLKD</sequence>
<feature type="domain" description="HTH cro/C1-type" evidence="1">
    <location>
        <begin position="6"/>
        <end position="59"/>
    </location>
</feature>
<evidence type="ECO:0000313" key="4">
    <source>
        <dbReference type="Proteomes" id="UP000563853"/>
    </source>
</evidence>
<dbReference type="SUPFAM" id="SSF47413">
    <property type="entry name" value="lambda repressor-like DNA-binding domains"/>
    <property type="match status" value="1"/>
</dbReference>
<dbReference type="SMART" id="SM00530">
    <property type="entry name" value="HTH_XRE"/>
    <property type="match status" value="1"/>
</dbReference>
<gene>
    <name evidence="2" type="ORF">HF863_10760</name>
    <name evidence="3" type="ORF">N4562_03230</name>
</gene>
<protein>
    <submittedName>
        <fullName evidence="3">Helix-turn-helix domain-containing protein</fullName>
    </submittedName>
    <submittedName>
        <fullName evidence="2">Helix-turn-helix transcriptional regulator</fullName>
    </submittedName>
</protein>
<dbReference type="AlphaFoldDB" id="A0A848C974"/>
<reference evidence="3" key="2">
    <citation type="submission" date="2022-09" db="EMBL/GenBank/DDBJ databases">
        <title>Complete genome of Ligilactobacillus agilis AM_LB6, isolated from chicken feces.</title>
        <authorList>
            <person name="den Bakker H.C."/>
            <person name="Mann A."/>
        </authorList>
    </citation>
    <scope>NUCLEOTIDE SEQUENCE</scope>
    <source>
        <strain evidence="3">AM_LB6</strain>
    </source>
</reference>
<accession>A0A848C974</accession>
<dbReference type="InterPro" id="IPR010982">
    <property type="entry name" value="Lambda_DNA-bd_dom_sf"/>
</dbReference>
<dbReference type="EMBL" id="JABAFP010000081">
    <property type="protein sequence ID" value="NME43231.1"/>
    <property type="molecule type" value="Genomic_DNA"/>
</dbReference>
<dbReference type="RefSeq" id="WP_170092231.1">
    <property type="nucleotide sequence ID" value="NZ_CP104396.1"/>
</dbReference>
<dbReference type="PROSITE" id="PS50943">
    <property type="entry name" value="HTH_CROC1"/>
    <property type="match status" value="1"/>
</dbReference>
<organism evidence="2 4">
    <name type="scientific">Ligilactobacillus agilis</name>
    <dbReference type="NCBI Taxonomy" id="1601"/>
    <lineage>
        <taxon>Bacteria</taxon>
        <taxon>Bacillati</taxon>
        <taxon>Bacillota</taxon>
        <taxon>Bacilli</taxon>
        <taxon>Lactobacillales</taxon>
        <taxon>Lactobacillaceae</taxon>
        <taxon>Ligilactobacillus</taxon>
    </lineage>
</organism>
<dbReference type="Proteomes" id="UP001058429">
    <property type="component" value="Chromosome"/>
</dbReference>
<dbReference type="GeneID" id="75136834"/>
<evidence type="ECO:0000313" key="2">
    <source>
        <dbReference type="EMBL" id="NME43231.1"/>
    </source>
</evidence>
<dbReference type="Proteomes" id="UP000563853">
    <property type="component" value="Unassembled WGS sequence"/>
</dbReference>
<name>A0A848C974_9LACO</name>
<proteinExistence type="predicted"/>
<dbReference type="CDD" id="cd00093">
    <property type="entry name" value="HTH_XRE"/>
    <property type="match status" value="1"/>
</dbReference>
<evidence type="ECO:0000259" key="1">
    <source>
        <dbReference type="PROSITE" id="PS50943"/>
    </source>
</evidence>
<dbReference type="Gene3D" id="1.10.260.40">
    <property type="entry name" value="lambda repressor-like DNA-binding domains"/>
    <property type="match status" value="1"/>
</dbReference>
<reference evidence="2 4" key="1">
    <citation type="submission" date="2020-04" db="EMBL/GenBank/DDBJ databases">
        <authorList>
            <person name="Hitch T.C.A."/>
            <person name="Wylensek D."/>
            <person name="Clavel T."/>
        </authorList>
    </citation>
    <scope>NUCLEOTIDE SEQUENCE [LARGE SCALE GENOMIC DNA]</scope>
    <source>
        <strain evidence="2 4">WCA-389-WT-5H1</strain>
    </source>
</reference>
<dbReference type="InterPro" id="IPR001387">
    <property type="entry name" value="Cro/C1-type_HTH"/>
</dbReference>
<dbReference type="EMBL" id="CP104396">
    <property type="protein sequence ID" value="UXC64066.1"/>
    <property type="molecule type" value="Genomic_DNA"/>
</dbReference>